<dbReference type="Proteomes" id="UP000808337">
    <property type="component" value="Unassembled WGS sequence"/>
</dbReference>
<reference evidence="1 2" key="1">
    <citation type="submission" date="2020-10" db="EMBL/GenBank/DDBJ databases">
        <title>Connecting structure to function with the recovery of over 1000 high-quality activated sludge metagenome-assembled genomes encoding full-length rRNA genes using long-read sequencing.</title>
        <authorList>
            <person name="Singleton C.M."/>
            <person name="Petriglieri F."/>
            <person name="Kristensen J.M."/>
            <person name="Kirkegaard R.H."/>
            <person name="Michaelsen T.Y."/>
            <person name="Andersen M.H."/>
            <person name="Karst S.M."/>
            <person name="Dueholm M.S."/>
            <person name="Nielsen P.H."/>
            <person name="Albertsen M."/>
        </authorList>
    </citation>
    <scope>NUCLEOTIDE SEQUENCE [LARGE SCALE GENOMIC DNA]</scope>
    <source>
        <strain evidence="1">Ribe_18-Q3-R11-54_MAXAC.273</strain>
    </source>
</reference>
<accession>A0A9D7SXA9</accession>
<gene>
    <name evidence="1" type="ORF">IPP15_13465</name>
</gene>
<comment type="caution">
    <text evidence="1">The sequence shown here is derived from an EMBL/GenBank/DDBJ whole genome shotgun (WGS) entry which is preliminary data.</text>
</comment>
<dbReference type="EMBL" id="JADKGY010000019">
    <property type="protein sequence ID" value="MBK9983375.1"/>
    <property type="molecule type" value="Genomic_DNA"/>
</dbReference>
<evidence type="ECO:0000313" key="1">
    <source>
        <dbReference type="EMBL" id="MBK9983375.1"/>
    </source>
</evidence>
<proteinExistence type="predicted"/>
<organism evidence="1 2">
    <name type="scientific">Candidatus Opimibacter skivensis</name>
    <dbReference type="NCBI Taxonomy" id="2982028"/>
    <lineage>
        <taxon>Bacteria</taxon>
        <taxon>Pseudomonadati</taxon>
        <taxon>Bacteroidota</taxon>
        <taxon>Saprospiria</taxon>
        <taxon>Saprospirales</taxon>
        <taxon>Saprospiraceae</taxon>
        <taxon>Candidatus Opimibacter</taxon>
    </lineage>
</organism>
<name>A0A9D7SXA9_9BACT</name>
<evidence type="ECO:0000313" key="2">
    <source>
        <dbReference type="Proteomes" id="UP000808337"/>
    </source>
</evidence>
<dbReference type="AlphaFoldDB" id="A0A9D7SXA9"/>
<protein>
    <submittedName>
        <fullName evidence="1">Uncharacterized protein</fullName>
    </submittedName>
</protein>
<sequence length="55" mass="6255">MTHSRVTQRTFTIAFYRTVLEPLDSLLVAEAIAKETFSRRILGEGDMALPVQSRM</sequence>